<dbReference type="GO" id="GO:0005634">
    <property type="term" value="C:nucleus"/>
    <property type="evidence" value="ECO:0007669"/>
    <property type="project" value="TreeGrafter"/>
</dbReference>
<evidence type="ECO:0000313" key="6">
    <source>
        <dbReference type="EMBL" id="PRQ48673.1"/>
    </source>
</evidence>
<dbReference type="Gene3D" id="3.30.200.20">
    <property type="entry name" value="Phosphorylase Kinase, domain 1"/>
    <property type="match status" value="1"/>
</dbReference>
<keyword evidence="4" id="KW-0418">Kinase</keyword>
<evidence type="ECO:0008006" key="8">
    <source>
        <dbReference type="Google" id="ProtNLM"/>
    </source>
</evidence>
<dbReference type="GO" id="GO:0032968">
    <property type="term" value="P:positive regulation of transcription elongation by RNA polymerase II"/>
    <property type="evidence" value="ECO:0007669"/>
    <property type="project" value="TreeGrafter"/>
</dbReference>
<evidence type="ECO:0000313" key="7">
    <source>
        <dbReference type="Proteomes" id="UP000238479"/>
    </source>
</evidence>
<evidence type="ECO:0000256" key="4">
    <source>
        <dbReference type="ARBA" id="ARBA00022777"/>
    </source>
</evidence>
<dbReference type="InterPro" id="IPR011009">
    <property type="entry name" value="Kinase-like_dom_sf"/>
</dbReference>
<keyword evidence="2 6" id="KW-0808">Transferase</keyword>
<evidence type="ECO:0000256" key="2">
    <source>
        <dbReference type="ARBA" id="ARBA00022679"/>
    </source>
</evidence>
<reference evidence="6 7" key="1">
    <citation type="journal article" date="2018" name="Nat. Genet.">
        <title>The Rosa genome provides new insights in the design of modern roses.</title>
        <authorList>
            <person name="Bendahmane M."/>
        </authorList>
    </citation>
    <scope>NUCLEOTIDE SEQUENCE [LARGE SCALE GENOMIC DNA]</scope>
    <source>
        <strain evidence="7">cv. Old Blush</strain>
    </source>
</reference>
<keyword evidence="3" id="KW-0547">Nucleotide-binding</keyword>
<dbReference type="GO" id="GO:0000307">
    <property type="term" value="C:cyclin-dependent protein kinase holoenzyme complex"/>
    <property type="evidence" value="ECO:0007669"/>
    <property type="project" value="TreeGrafter"/>
</dbReference>
<comment type="caution">
    <text evidence="6">The sequence shown here is derived from an EMBL/GenBank/DDBJ whole genome shotgun (WGS) entry which is preliminary data.</text>
</comment>
<dbReference type="SUPFAM" id="SSF56112">
    <property type="entry name" value="Protein kinase-like (PK-like)"/>
    <property type="match status" value="1"/>
</dbReference>
<evidence type="ECO:0000256" key="5">
    <source>
        <dbReference type="ARBA" id="ARBA00022840"/>
    </source>
</evidence>
<protein>
    <recommendedName>
        <fullName evidence="8">Protein kinase domain-containing protein</fullName>
    </recommendedName>
</protein>
<dbReference type="GO" id="GO:0008353">
    <property type="term" value="F:RNA polymerase II CTD heptapeptide repeat kinase activity"/>
    <property type="evidence" value="ECO:0007669"/>
    <property type="project" value="TreeGrafter"/>
</dbReference>
<keyword evidence="7" id="KW-1185">Reference proteome</keyword>
<sequence length="81" mass="9267">MDNEKEGFPITAIQKIKLLKKLHHENIIKLKEIVTSAGPEKNDQENQDSKKLEGGIYMVSEYMDHNLTGLADRPGVRYSIR</sequence>
<evidence type="ECO:0000256" key="1">
    <source>
        <dbReference type="ARBA" id="ARBA00022527"/>
    </source>
</evidence>
<keyword evidence="1" id="KW-0723">Serine/threonine-protein kinase</keyword>
<dbReference type="Proteomes" id="UP000238479">
    <property type="component" value="Chromosome 2"/>
</dbReference>
<organism evidence="6 7">
    <name type="scientific">Rosa chinensis</name>
    <name type="common">China rose</name>
    <dbReference type="NCBI Taxonomy" id="74649"/>
    <lineage>
        <taxon>Eukaryota</taxon>
        <taxon>Viridiplantae</taxon>
        <taxon>Streptophyta</taxon>
        <taxon>Embryophyta</taxon>
        <taxon>Tracheophyta</taxon>
        <taxon>Spermatophyta</taxon>
        <taxon>Magnoliopsida</taxon>
        <taxon>eudicotyledons</taxon>
        <taxon>Gunneridae</taxon>
        <taxon>Pentapetalae</taxon>
        <taxon>rosids</taxon>
        <taxon>fabids</taxon>
        <taxon>Rosales</taxon>
        <taxon>Rosaceae</taxon>
        <taxon>Rosoideae</taxon>
        <taxon>Rosoideae incertae sedis</taxon>
        <taxon>Rosa</taxon>
    </lineage>
</organism>
<dbReference type="InterPro" id="IPR050108">
    <property type="entry name" value="CDK"/>
</dbReference>
<dbReference type="PANTHER" id="PTHR24056">
    <property type="entry name" value="CELL DIVISION PROTEIN KINASE"/>
    <property type="match status" value="1"/>
</dbReference>
<accession>A0A2P6RQG7</accession>
<dbReference type="STRING" id="74649.A0A2P6RQG7"/>
<proteinExistence type="predicted"/>
<dbReference type="Gramene" id="PRQ48673">
    <property type="protein sequence ID" value="PRQ48673"/>
    <property type="gene ID" value="RchiOBHm_Chr2g0113381"/>
</dbReference>
<dbReference type="PANTHER" id="PTHR24056:SF546">
    <property type="entry name" value="CYCLIN-DEPENDENT KINASE 12"/>
    <property type="match status" value="1"/>
</dbReference>
<dbReference type="GO" id="GO:0005524">
    <property type="term" value="F:ATP binding"/>
    <property type="evidence" value="ECO:0007669"/>
    <property type="project" value="UniProtKB-KW"/>
</dbReference>
<keyword evidence="5" id="KW-0067">ATP-binding</keyword>
<dbReference type="OMA" id="TIQHINC"/>
<gene>
    <name evidence="6" type="ORF">RchiOBHm_Chr2g0113381</name>
</gene>
<evidence type="ECO:0000256" key="3">
    <source>
        <dbReference type="ARBA" id="ARBA00022741"/>
    </source>
</evidence>
<dbReference type="EMBL" id="PDCK01000040">
    <property type="protein sequence ID" value="PRQ48673.1"/>
    <property type="molecule type" value="Genomic_DNA"/>
</dbReference>
<dbReference type="AlphaFoldDB" id="A0A2P6RQG7"/>
<name>A0A2P6RQG7_ROSCH</name>